<evidence type="ECO:0000256" key="3">
    <source>
        <dbReference type="ARBA" id="ARBA00022763"/>
    </source>
</evidence>
<evidence type="ECO:0000256" key="8">
    <source>
        <dbReference type="ARBA" id="ARBA00023295"/>
    </source>
</evidence>
<keyword evidence="7" id="KW-0511">Multifunctional enzyme</keyword>
<evidence type="ECO:0000256" key="1">
    <source>
        <dbReference type="ARBA" id="ARBA00010679"/>
    </source>
</evidence>
<keyword evidence="3" id="KW-0227">DNA damage</keyword>
<dbReference type="InterPro" id="IPR011257">
    <property type="entry name" value="DNA_glycosylase"/>
</dbReference>
<dbReference type="AlphaFoldDB" id="A0A1Y1WNF1"/>
<evidence type="ECO:0000256" key="7">
    <source>
        <dbReference type="ARBA" id="ARBA00023268"/>
    </source>
</evidence>
<dbReference type="SUPFAM" id="SSF48150">
    <property type="entry name" value="DNA-glycosylase"/>
    <property type="match status" value="1"/>
</dbReference>
<dbReference type="Pfam" id="PF07934">
    <property type="entry name" value="OGG_N"/>
    <property type="match status" value="1"/>
</dbReference>
<accession>A0A1Y1WNF1</accession>
<dbReference type="Gene3D" id="1.10.340.30">
    <property type="entry name" value="Hypothetical protein, domain 2"/>
    <property type="match status" value="1"/>
</dbReference>
<dbReference type="Gene3D" id="1.10.1670.10">
    <property type="entry name" value="Helix-hairpin-Helix base-excision DNA repair enzymes (C-terminal)"/>
    <property type="match status" value="1"/>
</dbReference>
<dbReference type="GO" id="GO:0005634">
    <property type="term" value="C:nucleus"/>
    <property type="evidence" value="ECO:0007669"/>
    <property type="project" value="TreeGrafter"/>
</dbReference>
<keyword evidence="8" id="KW-0326">Glycosidase</keyword>
<organism evidence="12 13">
    <name type="scientific">Linderina pennispora</name>
    <dbReference type="NCBI Taxonomy" id="61395"/>
    <lineage>
        <taxon>Eukaryota</taxon>
        <taxon>Fungi</taxon>
        <taxon>Fungi incertae sedis</taxon>
        <taxon>Zoopagomycota</taxon>
        <taxon>Kickxellomycotina</taxon>
        <taxon>Kickxellomycetes</taxon>
        <taxon>Kickxellales</taxon>
        <taxon>Kickxellaceae</taxon>
        <taxon>Linderina</taxon>
    </lineage>
</organism>
<evidence type="ECO:0000256" key="5">
    <source>
        <dbReference type="ARBA" id="ARBA00023204"/>
    </source>
</evidence>
<dbReference type="STRING" id="61395.A0A1Y1WNF1"/>
<keyword evidence="4" id="KW-0378">Hydrolase</keyword>
<dbReference type="PANTHER" id="PTHR10242:SF2">
    <property type="entry name" value="N-GLYCOSYLASE_DNA LYASE"/>
    <property type="match status" value="1"/>
</dbReference>
<dbReference type="RefSeq" id="XP_040747967.1">
    <property type="nucleotide sequence ID" value="XM_040886296.1"/>
</dbReference>
<feature type="region of interest" description="Disordered" evidence="10">
    <location>
        <begin position="331"/>
        <end position="377"/>
    </location>
</feature>
<name>A0A1Y1WNF1_9FUNG</name>
<reference evidence="12 13" key="1">
    <citation type="submission" date="2016-07" db="EMBL/GenBank/DDBJ databases">
        <title>Pervasive Adenine N6-methylation of Active Genes in Fungi.</title>
        <authorList>
            <consortium name="DOE Joint Genome Institute"/>
            <person name="Mondo S.J."/>
            <person name="Dannebaum R.O."/>
            <person name="Kuo R.C."/>
            <person name="Labutti K."/>
            <person name="Haridas S."/>
            <person name="Kuo A."/>
            <person name="Salamov A."/>
            <person name="Ahrendt S.R."/>
            <person name="Lipzen A."/>
            <person name="Sullivan W."/>
            <person name="Andreopoulos W.B."/>
            <person name="Clum A."/>
            <person name="Lindquist E."/>
            <person name="Daum C."/>
            <person name="Ramamoorthy G.K."/>
            <person name="Gryganskyi A."/>
            <person name="Culley D."/>
            <person name="Magnuson J.K."/>
            <person name="James T.Y."/>
            <person name="O'Malley M.A."/>
            <person name="Stajich J.E."/>
            <person name="Spatafora J.W."/>
            <person name="Visel A."/>
            <person name="Grigoriev I.V."/>
        </authorList>
    </citation>
    <scope>NUCLEOTIDE SEQUENCE [LARGE SCALE GENOMIC DNA]</scope>
    <source>
        <strain evidence="12 13">ATCC 12442</strain>
    </source>
</reference>
<evidence type="ECO:0000256" key="2">
    <source>
        <dbReference type="ARBA" id="ARBA00012720"/>
    </source>
</evidence>
<dbReference type="GeneID" id="63802944"/>
<evidence type="ECO:0000256" key="4">
    <source>
        <dbReference type="ARBA" id="ARBA00022801"/>
    </source>
</evidence>
<comment type="caution">
    <text evidence="12">The sequence shown here is derived from an EMBL/GenBank/DDBJ whole genome shotgun (WGS) entry which is preliminary data.</text>
</comment>
<dbReference type="EC" id="4.2.99.18" evidence="2"/>
<gene>
    <name evidence="12" type="ORF">DL89DRAFT_264555</name>
</gene>
<keyword evidence="13" id="KW-1185">Reference proteome</keyword>
<comment type="catalytic activity">
    <reaction evidence="9">
        <text>2'-deoxyribonucleotide-(2'-deoxyribose 5'-phosphate)-2'-deoxyribonucleotide-DNA = a 3'-end 2'-deoxyribonucleotide-(2,3-dehydro-2,3-deoxyribose 5'-phosphate)-DNA + a 5'-end 5'-phospho-2'-deoxyribonucleoside-DNA + H(+)</text>
        <dbReference type="Rhea" id="RHEA:66592"/>
        <dbReference type="Rhea" id="RHEA-COMP:13180"/>
        <dbReference type="Rhea" id="RHEA-COMP:16897"/>
        <dbReference type="Rhea" id="RHEA-COMP:17067"/>
        <dbReference type="ChEBI" id="CHEBI:15378"/>
        <dbReference type="ChEBI" id="CHEBI:136412"/>
        <dbReference type="ChEBI" id="CHEBI:157695"/>
        <dbReference type="ChEBI" id="CHEBI:167181"/>
        <dbReference type="EC" id="4.2.99.18"/>
    </reaction>
</comment>
<dbReference type="Proteomes" id="UP000193922">
    <property type="component" value="Unassembled WGS sequence"/>
</dbReference>
<evidence type="ECO:0000259" key="11">
    <source>
        <dbReference type="SMART" id="SM00478"/>
    </source>
</evidence>
<dbReference type="InterPro" id="IPR023170">
    <property type="entry name" value="HhH_base_excis_C"/>
</dbReference>
<keyword evidence="5" id="KW-0234">DNA repair</keyword>
<dbReference type="GO" id="GO:0003684">
    <property type="term" value="F:damaged DNA binding"/>
    <property type="evidence" value="ECO:0007669"/>
    <property type="project" value="InterPro"/>
</dbReference>
<dbReference type="EMBL" id="MCFD01000001">
    <property type="protein sequence ID" value="ORX74756.1"/>
    <property type="molecule type" value="Genomic_DNA"/>
</dbReference>
<dbReference type="CDD" id="cd00056">
    <property type="entry name" value="ENDO3c"/>
    <property type="match status" value="1"/>
</dbReference>
<protein>
    <recommendedName>
        <fullName evidence="2">DNA-(apurinic or apyrimidinic site) lyase</fullName>
        <ecNumber evidence="2">4.2.99.18</ecNumber>
    </recommendedName>
</protein>
<dbReference type="GO" id="GO:0006289">
    <property type="term" value="P:nucleotide-excision repair"/>
    <property type="evidence" value="ECO:0007669"/>
    <property type="project" value="InterPro"/>
</dbReference>
<dbReference type="GO" id="GO:0140078">
    <property type="term" value="F:class I DNA-(apurinic or apyrimidinic site) endonuclease activity"/>
    <property type="evidence" value="ECO:0007669"/>
    <property type="project" value="UniProtKB-EC"/>
</dbReference>
<evidence type="ECO:0000256" key="9">
    <source>
        <dbReference type="ARBA" id="ARBA00044632"/>
    </source>
</evidence>
<dbReference type="SUPFAM" id="SSF55945">
    <property type="entry name" value="TATA-box binding protein-like"/>
    <property type="match status" value="1"/>
</dbReference>
<evidence type="ECO:0000256" key="6">
    <source>
        <dbReference type="ARBA" id="ARBA00023239"/>
    </source>
</evidence>
<proteinExistence type="inferred from homology"/>
<dbReference type="InterPro" id="IPR012904">
    <property type="entry name" value="OGG_N"/>
</dbReference>
<dbReference type="Gene3D" id="3.30.310.40">
    <property type="match status" value="1"/>
</dbReference>
<dbReference type="OrthoDB" id="238681at2759"/>
<dbReference type="PANTHER" id="PTHR10242">
    <property type="entry name" value="8-OXOGUANINE DNA GLYCOSYLASE"/>
    <property type="match status" value="1"/>
</dbReference>
<dbReference type="GO" id="GO:0034039">
    <property type="term" value="F:8-oxo-7,8-dihydroguanine DNA N-glycosylase activity"/>
    <property type="evidence" value="ECO:0007669"/>
    <property type="project" value="TreeGrafter"/>
</dbReference>
<evidence type="ECO:0000313" key="12">
    <source>
        <dbReference type="EMBL" id="ORX74756.1"/>
    </source>
</evidence>
<dbReference type="SMART" id="SM00478">
    <property type="entry name" value="ENDO3c"/>
    <property type="match status" value="1"/>
</dbReference>
<dbReference type="Pfam" id="PF00730">
    <property type="entry name" value="HhH-GPD"/>
    <property type="match status" value="1"/>
</dbReference>
<dbReference type="InterPro" id="IPR003265">
    <property type="entry name" value="HhH-GPD_domain"/>
</dbReference>
<dbReference type="GO" id="GO:0006285">
    <property type="term" value="P:base-excision repair, AP site formation"/>
    <property type="evidence" value="ECO:0007669"/>
    <property type="project" value="UniProtKB-ARBA"/>
</dbReference>
<keyword evidence="6" id="KW-0456">Lyase</keyword>
<evidence type="ECO:0000313" key="13">
    <source>
        <dbReference type="Proteomes" id="UP000193922"/>
    </source>
</evidence>
<evidence type="ECO:0000256" key="10">
    <source>
        <dbReference type="SAM" id="MobiDB-lite"/>
    </source>
</evidence>
<dbReference type="InterPro" id="IPR052054">
    <property type="entry name" value="Oxidative_DNA_repair_enzyme"/>
</dbReference>
<feature type="domain" description="HhH-GPD" evidence="11">
    <location>
        <begin position="131"/>
        <end position="293"/>
    </location>
</feature>
<sequence length="377" mass="42418">MAVKTEHDSQWHDLQVSPDELRLDPTLTCGQAFRWKPTGDNEWVCALWSHAVALKQTPSTVLYRSLGSIGDQPGADLEAELRDYFQLAVSFESLCREWSQRDPHFTELGKSQQGVRTLRQPVVENLFTFIATSNNNIKRITMLIDKLCARYGTPITTDLGTFHTFPTVMQMAKDADIEDTLKELGFGYRAKYYAKTVEMLTKHSDPEQFLLSLRSLSFDDARVELMKFSGVGPKVADCVCLMSLDKIDAVPIDTHIWQVAQKRYIGRILGGSTQSGMVLPMEAKDQIIDLARQLKTHKTASNRAYELAQQLFIKLFSPYAGWAQGLLFSGDLDPKDKKPAANKPAAKKRKQEQPATASTAAESKPQLRRSTRQKTTK</sequence>
<feature type="compositionally biased region" description="Basic residues" evidence="10">
    <location>
        <begin position="366"/>
        <end position="377"/>
    </location>
</feature>
<comment type="similarity">
    <text evidence="1">Belongs to the type-1 OGG1 family.</text>
</comment>